<reference evidence="1 2" key="1">
    <citation type="submission" date="2019-02" db="EMBL/GenBank/DDBJ databases">
        <title>Siculibacillus lacustris gen. nov., sp. nov., a new rosette-forming bacterium isolated from a freshwater crater lake (Lake St. Ana, Romania).</title>
        <authorList>
            <person name="Felfoldi T."/>
            <person name="Marton Z."/>
            <person name="Szabo A."/>
            <person name="Mentes A."/>
            <person name="Boka K."/>
            <person name="Marialigeti K."/>
            <person name="Mathe I."/>
            <person name="Koncz M."/>
            <person name="Schumann P."/>
            <person name="Toth E."/>
        </authorList>
    </citation>
    <scope>NUCLEOTIDE SEQUENCE [LARGE SCALE GENOMIC DNA]</scope>
    <source>
        <strain evidence="1 2">SA-279</strain>
    </source>
</reference>
<organism evidence="1 2">
    <name type="scientific">Siculibacillus lacustris</name>
    <dbReference type="NCBI Taxonomy" id="1549641"/>
    <lineage>
        <taxon>Bacteria</taxon>
        <taxon>Pseudomonadati</taxon>
        <taxon>Pseudomonadota</taxon>
        <taxon>Alphaproteobacteria</taxon>
        <taxon>Hyphomicrobiales</taxon>
        <taxon>Ancalomicrobiaceae</taxon>
        <taxon>Siculibacillus</taxon>
    </lineage>
</organism>
<dbReference type="AlphaFoldDB" id="A0A4V2KTN7"/>
<comment type="caution">
    <text evidence="1">The sequence shown here is derived from an EMBL/GenBank/DDBJ whole genome shotgun (WGS) entry which is preliminary data.</text>
</comment>
<evidence type="ECO:0000313" key="1">
    <source>
        <dbReference type="EMBL" id="TBW38025.1"/>
    </source>
</evidence>
<dbReference type="InterPro" id="IPR011990">
    <property type="entry name" value="TPR-like_helical_dom_sf"/>
</dbReference>
<gene>
    <name evidence="1" type="ORF">EYW49_10500</name>
</gene>
<evidence type="ECO:0000313" key="2">
    <source>
        <dbReference type="Proteomes" id="UP000292781"/>
    </source>
</evidence>
<proteinExistence type="predicted"/>
<dbReference type="RefSeq" id="WP_131309345.1">
    <property type="nucleotide sequence ID" value="NZ_SJFN01000013.1"/>
</dbReference>
<accession>A0A4V2KTN7</accession>
<name>A0A4V2KTN7_9HYPH</name>
<protein>
    <recommendedName>
        <fullName evidence="3">Sel1 repeat family protein</fullName>
    </recommendedName>
</protein>
<dbReference type="Proteomes" id="UP000292781">
    <property type="component" value="Unassembled WGS sequence"/>
</dbReference>
<sequence>MARFEINNAEHAGMGPQTITSDVFFQMGINHSIGRGVPADMVAAHMWFNLAAAQGNREAIRYRQEISQEMSASEIAEAQRHAREWLYRH</sequence>
<evidence type="ECO:0008006" key="3">
    <source>
        <dbReference type="Google" id="ProtNLM"/>
    </source>
</evidence>
<dbReference type="SUPFAM" id="SSF81901">
    <property type="entry name" value="HCP-like"/>
    <property type="match status" value="1"/>
</dbReference>
<dbReference type="Gene3D" id="1.25.40.10">
    <property type="entry name" value="Tetratricopeptide repeat domain"/>
    <property type="match status" value="1"/>
</dbReference>
<dbReference type="EMBL" id="SJFN01000013">
    <property type="protein sequence ID" value="TBW38025.1"/>
    <property type="molecule type" value="Genomic_DNA"/>
</dbReference>
<keyword evidence="2" id="KW-1185">Reference proteome</keyword>
<dbReference type="OrthoDB" id="5321503at2"/>